<sequence>MTGPGLVIDNCASLKPGPGGAERIPGGNGGTEACVVGDPGAGLGRVGGGPPLGGIGPLRVCHTRVAALDEPPARARCWGSGQLAWHGRRRRQALSSQLFPSIPRWPTLPHHTRAILGQGRGSGRGAAGWPGPARKRPSSRRPSGNMGLPGAGRGPLLAADVGRVCVWPNRLPAPPGDVLLEHRCSPTCLLNTRARAHADMHTRVRVPRRGGYSLCQGQQETGPETEHAQLWKGSEAFPWWRRLRRVLLILVLFL</sequence>
<gene>
    <name evidence="2" type="ORF">SKAU_G00215990</name>
</gene>
<dbReference type="Proteomes" id="UP001152622">
    <property type="component" value="Chromosome 7"/>
</dbReference>
<evidence type="ECO:0000313" key="2">
    <source>
        <dbReference type="EMBL" id="KAJ8354032.1"/>
    </source>
</evidence>
<organism evidence="2 3">
    <name type="scientific">Synaphobranchus kaupii</name>
    <name type="common">Kaup's arrowtooth eel</name>
    <dbReference type="NCBI Taxonomy" id="118154"/>
    <lineage>
        <taxon>Eukaryota</taxon>
        <taxon>Metazoa</taxon>
        <taxon>Chordata</taxon>
        <taxon>Craniata</taxon>
        <taxon>Vertebrata</taxon>
        <taxon>Euteleostomi</taxon>
        <taxon>Actinopterygii</taxon>
        <taxon>Neopterygii</taxon>
        <taxon>Teleostei</taxon>
        <taxon>Anguilliformes</taxon>
        <taxon>Synaphobranchidae</taxon>
        <taxon>Synaphobranchus</taxon>
    </lineage>
</organism>
<keyword evidence="3" id="KW-1185">Reference proteome</keyword>
<dbReference type="EMBL" id="JAINUF010000007">
    <property type="protein sequence ID" value="KAJ8354032.1"/>
    <property type="molecule type" value="Genomic_DNA"/>
</dbReference>
<name>A0A9Q1IUI5_SYNKA</name>
<accession>A0A9Q1IUI5</accession>
<protein>
    <submittedName>
        <fullName evidence="2">Uncharacterized protein</fullName>
    </submittedName>
</protein>
<proteinExistence type="predicted"/>
<comment type="caution">
    <text evidence="2">The sequence shown here is derived from an EMBL/GenBank/DDBJ whole genome shotgun (WGS) entry which is preliminary data.</text>
</comment>
<dbReference type="AlphaFoldDB" id="A0A9Q1IUI5"/>
<feature type="compositionally biased region" description="Gly residues" evidence="1">
    <location>
        <begin position="118"/>
        <end position="128"/>
    </location>
</feature>
<feature type="region of interest" description="Disordered" evidence="1">
    <location>
        <begin position="118"/>
        <end position="152"/>
    </location>
</feature>
<evidence type="ECO:0000256" key="1">
    <source>
        <dbReference type="SAM" id="MobiDB-lite"/>
    </source>
</evidence>
<evidence type="ECO:0000313" key="3">
    <source>
        <dbReference type="Proteomes" id="UP001152622"/>
    </source>
</evidence>
<reference evidence="2" key="1">
    <citation type="journal article" date="2023" name="Science">
        <title>Genome structures resolve the early diversification of teleost fishes.</title>
        <authorList>
            <person name="Parey E."/>
            <person name="Louis A."/>
            <person name="Montfort J."/>
            <person name="Bouchez O."/>
            <person name="Roques C."/>
            <person name="Iampietro C."/>
            <person name="Lluch J."/>
            <person name="Castinel A."/>
            <person name="Donnadieu C."/>
            <person name="Desvignes T."/>
            <person name="Floi Bucao C."/>
            <person name="Jouanno E."/>
            <person name="Wen M."/>
            <person name="Mejri S."/>
            <person name="Dirks R."/>
            <person name="Jansen H."/>
            <person name="Henkel C."/>
            <person name="Chen W.J."/>
            <person name="Zahm M."/>
            <person name="Cabau C."/>
            <person name="Klopp C."/>
            <person name="Thompson A.W."/>
            <person name="Robinson-Rechavi M."/>
            <person name="Braasch I."/>
            <person name="Lecointre G."/>
            <person name="Bobe J."/>
            <person name="Postlethwait J.H."/>
            <person name="Berthelot C."/>
            <person name="Roest Crollius H."/>
            <person name="Guiguen Y."/>
        </authorList>
    </citation>
    <scope>NUCLEOTIDE SEQUENCE</scope>
    <source>
        <strain evidence="2">WJC10195</strain>
    </source>
</reference>